<dbReference type="Pfam" id="PF00494">
    <property type="entry name" value="SQS_PSY"/>
    <property type="match status" value="1"/>
</dbReference>
<dbReference type="AlphaFoldDB" id="J0LAR1"/>
<dbReference type="InParanoid" id="J0LAR1"/>
<dbReference type="Gene3D" id="1.10.600.10">
    <property type="entry name" value="Farnesyl Diphosphate Synthase"/>
    <property type="match status" value="1"/>
</dbReference>
<proteinExistence type="predicted"/>
<dbReference type="EMBL" id="JH688201">
    <property type="protein sequence ID" value="EJD33498.1"/>
    <property type="molecule type" value="Genomic_DNA"/>
</dbReference>
<evidence type="ECO:0000313" key="2">
    <source>
        <dbReference type="Proteomes" id="UP000006514"/>
    </source>
</evidence>
<evidence type="ECO:0000313" key="1">
    <source>
        <dbReference type="EMBL" id="EJD33498.1"/>
    </source>
</evidence>
<gene>
    <name evidence="1" type="ORF">AURDEDRAFT_177418</name>
</gene>
<evidence type="ECO:0008006" key="3">
    <source>
        <dbReference type="Google" id="ProtNLM"/>
    </source>
</evidence>
<dbReference type="eggNOG" id="KOG4411">
    <property type="taxonomic scope" value="Eukaryota"/>
</dbReference>
<dbReference type="OrthoDB" id="270318at2759"/>
<sequence length="292" mass="31808">MTAGAPRPLNPVEHCTQMVRERDYASYIAGRAIASADTRNAFYVLRAFAVELASVPEMVSNATLGKMRYQFWRDALRPDARPPQHPLAQALHPLIGNPVPAYHLKRIVDARDADLGRTSYPDTGALTTHCESTTSTLLYAQVSLLPNLPPSALDTASHVASHVGVAAGLATLLRALPFHAAQRRLVLPVDLTAKHGVTHEDVFRHGGDAQGVSDAVFALATVANDHLLTARDMLTDGIPDQVAPIIAAPGVPAALYLERLEKENFNAFAPSLQARDWKLAWRMWRALRSLKI</sequence>
<reference evidence="2" key="1">
    <citation type="journal article" date="2012" name="Science">
        <title>The Paleozoic origin of enzymatic lignin decomposition reconstructed from 31 fungal genomes.</title>
        <authorList>
            <person name="Floudas D."/>
            <person name="Binder M."/>
            <person name="Riley R."/>
            <person name="Barry K."/>
            <person name="Blanchette R.A."/>
            <person name="Henrissat B."/>
            <person name="Martinez A.T."/>
            <person name="Otillar R."/>
            <person name="Spatafora J.W."/>
            <person name="Yadav J.S."/>
            <person name="Aerts A."/>
            <person name="Benoit I."/>
            <person name="Boyd A."/>
            <person name="Carlson A."/>
            <person name="Copeland A."/>
            <person name="Coutinho P.M."/>
            <person name="de Vries R.P."/>
            <person name="Ferreira P."/>
            <person name="Findley K."/>
            <person name="Foster B."/>
            <person name="Gaskell J."/>
            <person name="Glotzer D."/>
            <person name="Gorecki P."/>
            <person name="Heitman J."/>
            <person name="Hesse C."/>
            <person name="Hori C."/>
            <person name="Igarashi K."/>
            <person name="Jurgens J.A."/>
            <person name="Kallen N."/>
            <person name="Kersten P."/>
            <person name="Kohler A."/>
            <person name="Kuees U."/>
            <person name="Kumar T.K.A."/>
            <person name="Kuo A."/>
            <person name="LaButti K."/>
            <person name="Larrondo L.F."/>
            <person name="Lindquist E."/>
            <person name="Ling A."/>
            <person name="Lombard V."/>
            <person name="Lucas S."/>
            <person name="Lundell T."/>
            <person name="Martin R."/>
            <person name="McLaughlin D.J."/>
            <person name="Morgenstern I."/>
            <person name="Morin E."/>
            <person name="Murat C."/>
            <person name="Nagy L.G."/>
            <person name="Nolan M."/>
            <person name="Ohm R.A."/>
            <person name="Patyshakuliyeva A."/>
            <person name="Rokas A."/>
            <person name="Ruiz-Duenas F.J."/>
            <person name="Sabat G."/>
            <person name="Salamov A."/>
            <person name="Samejima M."/>
            <person name="Schmutz J."/>
            <person name="Slot J.C."/>
            <person name="St John F."/>
            <person name="Stenlid J."/>
            <person name="Sun H."/>
            <person name="Sun S."/>
            <person name="Syed K."/>
            <person name="Tsang A."/>
            <person name="Wiebenga A."/>
            <person name="Young D."/>
            <person name="Pisabarro A."/>
            <person name="Eastwood D.C."/>
            <person name="Martin F."/>
            <person name="Cullen D."/>
            <person name="Grigoriev I.V."/>
            <person name="Hibbett D.S."/>
        </authorList>
    </citation>
    <scope>NUCLEOTIDE SEQUENCE [LARGE SCALE GENOMIC DNA]</scope>
    <source>
        <strain evidence="2">TFB10046</strain>
    </source>
</reference>
<dbReference type="SUPFAM" id="SSF48576">
    <property type="entry name" value="Terpenoid synthases"/>
    <property type="match status" value="1"/>
</dbReference>
<dbReference type="InterPro" id="IPR002060">
    <property type="entry name" value="Squ/phyt_synthse"/>
</dbReference>
<dbReference type="InterPro" id="IPR008949">
    <property type="entry name" value="Isoprenoid_synthase_dom_sf"/>
</dbReference>
<dbReference type="OMA" id="QGEDGHY"/>
<dbReference type="KEGG" id="adl:AURDEDRAFT_177418"/>
<keyword evidence="2" id="KW-1185">Reference proteome</keyword>
<name>J0LAR1_AURST</name>
<dbReference type="Proteomes" id="UP000006514">
    <property type="component" value="Unassembled WGS sequence"/>
</dbReference>
<organism evidence="1 2">
    <name type="scientific">Auricularia subglabra (strain TFB-10046 / SS5)</name>
    <name type="common">White-rot fungus</name>
    <name type="synonym">Auricularia delicata (strain TFB10046)</name>
    <dbReference type="NCBI Taxonomy" id="717982"/>
    <lineage>
        <taxon>Eukaryota</taxon>
        <taxon>Fungi</taxon>
        <taxon>Dikarya</taxon>
        <taxon>Basidiomycota</taxon>
        <taxon>Agaricomycotina</taxon>
        <taxon>Agaricomycetes</taxon>
        <taxon>Auriculariales</taxon>
        <taxon>Auriculariaceae</taxon>
        <taxon>Auricularia</taxon>
    </lineage>
</organism>
<protein>
    <recommendedName>
        <fullName evidence="3">Terpenoid synthase</fullName>
    </recommendedName>
</protein>
<accession>J0LAR1</accession>